<organism evidence="2 3">
    <name type="scientific">Rhynchosporium graminicola</name>
    <dbReference type="NCBI Taxonomy" id="2792576"/>
    <lineage>
        <taxon>Eukaryota</taxon>
        <taxon>Fungi</taxon>
        <taxon>Dikarya</taxon>
        <taxon>Ascomycota</taxon>
        <taxon>Pezizomycotina</taxon>
        <taxon>Leotiomycetes</taxon>
        <taxon>Helotiales</taxon>
        <taxon>Ploettnerulaceae</taxon>
        <taxon>Rhynchosporium</taxon>
    </lineage>
</organism>
<reference evidence="3" key="1">
    <citation type="submission" date="2016-03" db="EMBL/GenBank/DDBJ databases">
        <authorList>
            <person name="Ploux O."/>
        </authorList>
    </citation>
    <scope>NUCLEOTIDE SEQUENCE [LARGE SCALE GENOMIC DNA]</scope>
    <source>
        <strain evidence="3">UK7</strain>
    </source>
</reference>
<evidence type="ECO:0000313" key="3">
    <source>
        <dbReference type="Proteomes" id="UP000178129"/>
    </source>
</evidence>
<dbReference type="EMBL" id="FJUW01000053">
    <property type="protein sequence ID" value="CZT10019.1"/>
    <property type="molecule type" value="Genomic_DNA"/>
</dbReference>
<keyword evidence="3" id="KW-1185">Reference proteome</keyword>
<feature type="compositionally biased region" description="Basic residues" evidence="1">
    <location>
        <begin position="22"/>
        <end position="32"/>
    </location>
</feature>
<name>A0A1E1LJN7_9HELO</name>
<protein>
    <submittedName>
        <fullName evidence="2">Uncharacterized protein</fullName>
    </submittedName>
</protein>
<feature type="compositionally biased region" description="Gly residues" evidence="1">
    <location>
        <begin position="134"/>
        <end position="150"/>
    </location>
</feature>
<proteinExistence type="predicted"/>
<gene>
    <name evidence="2" type="ORF">RCO7_03186</name>
</gene>
<dbReference type="Proteomes" id="UP000178129">
    <property type="component" value="Unassembled WGS sequence"/>
</dbReference>
<comment type="caution">
    <text evidence="2">The sequence shown here is derived from an EMBL/GenBank/DDBJ whole genome shotgun (WGS) entry which is preliminary data.</text>
</comment>
<feature type="region of interest" description="Disordered" evidence="1">
    <location>
        <begin position="22"/>
        <end position="41"/>
    </location>
</feature>
<accession>A0A1E1LJN7</accession>
<evidence type="ECO:0000256" key="1">
    <source>
        <dbReference type="SAM" id="MobiDB-lite"/>
    </source>
</evidence>
<evidence type="ECO:0000313" key="2">
    <source>
        <dbReference type="EMBL" id="CZT10019.1"/>
    </source>
</evidence>
<sequence length="199" mass="20401">MSHPHPPTSPLKKQWLNRQLHKLGSKMQKRHHESANDKSVALDAAGVSMGSDAPAGYGIGREKGREVGICAFSGEEQGVKEKRDGDAVGAKEGVKEKGVREGVIEVSAPDILTKRSADGDAKTGEEVRVVDFGAGAGAGSGAGGGGGSDGSHGRTHGYVPYDGDSGNGNGNQNSGVQCAIGPHTALHSHPVRVPLRGLD</sequence>
<dbReference type="AlphaFoldDB" id="A0A1E1LJN7"/>
<dbReference type="InParanoid" id="A0A1E1LJN7"/>
<feature type="region of interest" description="Disordered" evidence="1">
    <location>
        <begin position="134"/>
        <end position="199"/>
    </location>
</feature>